<dbReference type="RefSeq" id="WP_121765552.1">
    <property type="nucleotide sequence ID" value="NZ_RAZM01000012.1"/>
</dbReference>
<feature type="region of interest" description="Disordered" evidence="1">
    <location>
        <begin position="284"/>
        <end position="306"/>
    </location>
</feature>
<accession>A0A3L8AAK6</accession>
<protein>
    <submittedName>
        <fullName evidence="2">Uncharacterized protein</fullName>
    </submittedName>
</protein>
<reference evidence="2 3" key="1">
    <citation type="submission" date="2018-09" db="EMBL/GenBank/DDBJ databases">
        <title>Murine metabolic-syndrome-specific gut microbial biobank.</title>
        <authorList>
            <person name="Liu C."/>
        </authorList>
    </citation>
    <scope>NUCLEOTIDE SEQUENCE [LARGE SCALE GENOMIC DNA]</scope>
    <source>
        <strain evidence="2 3">0.1X-D8-26</strain>
    </source>
</reference>
<evidence type="ECO:0000313" key="3">
    <source>
        <dbReference type="Proteomes" id="UP000267159"/>
    </source>
</evidence>
<dbReference type="AlphaFoldDB" id="A0A3L8AAK6"/>
<gene>
    <name evidence="2" type="ORF">D7Y07_05800</name>
</gene>
<proteinExistence type="predicted"/>
<organism evidence="2 3">
    <name type="scientific">Bacteroides acidifaciens</name>
    <dbReference type="NCBI Taxonomy" id="85831"/>
    <lineage>
        <taxon>Bacteria</taxon>
        <taxon>Pseudomonadati</taxon>
        <taxon>Bacteroidota</taxon>
        <taxon>Bacteroidia</taxon>
        <taxon>Bacteroidales</taxon>
        <taxon>Bacteroidaceae</taxon>
        <taxon>Bacteroides</taxon>
    </lineage>
</organism>
<sequence>MKTASYTDTRTATGGVGKYPLSTETLDFIQDQIKLLELLAGVGGVNYILKAPNGTVGGVAVIENTDKQTEVVEIAPRPVFGISVRYLTITTTSEDIKADAETYKEARTLRVAQFTTAKGAESYDINSFVNVNGRQLEAFPTNAVLAGQIKNMPQTVLTYLKDVLAEKLTAKTVQGLTQKQLDGLKTACVLSCTGSVSLFGSADYTVVVTAQGSARVRQEIIQGDDCHYVRTWNGAAWGAWSQQLETAMHLDVKIVRSTVYLRHGALGADCDIVLLRKKKRSSYRRTGGAKSYTKNKGKRQKRQPKSQYVHFKGIRLSKGEPGKWYVPKCIGVADPKTDSNLIGKELPTLCASLFYVGTGGFYRIQGNRKKIVLKTTKNTKGTCHKAYAPIGVQIARLKPTGGKDSGGEIVRMKYRISQYKSKVLGPQTATYSFLRTFSLD</sequence>
<dbReference type="EMBL" id="RAZM01000012">
    <property type="protein sequence ID" value="RLT80898.1"/>
    <property type="molecule type" value="Genomic_DNA"/>
</dbReference>
<name>A0A3L8AAK6_9BACE</name>
<dbReference type="Proteomes" id="UP000267159">
    <property type="component" value="Unassembled WGS sequence"/>
</dbReference>
<evidence type="ECO:0000256" key="1">
    <source>
        <dbReference type="SAM" id="MobiDB-lite"/>
    </source>
</evidence>
<feature type="compositionally biased region" description="Basic residues" evidence="1">
    <location>
        <begin position="293"/>
        <end position="304"/>
    </location>
</feature>
<comment type="caution">
    <text evidence="2">The sequence shown here is derived from an EMBL/GenBank/DDBJ whole genome shotgun (WGS) entry which is preliminary data.</text>
</comment>
<evidence type="ECO:0000313" key="2">
    <source>
        <dbReference type="EMBL" id="RLT80898.1"/>
    </source>
</evidence>